<dbReference type="EMBL" id="LK032627">
    <property type="protein sequence ID" value="CDY45526.1"/>
    <property type="molecule type" value="Genomic_DNA"/>
</dbReference>
<evidence type="ECO:0000313" key="2">
    <source>
        <dbReference type="EMBL" id="CDY45526.1"/>
    </source>
</evidence>
<sequence>MRFSIPRVRRSFPRPFESLRAGKQEEADRAKASPLLASALPERSNGTRLKGEAFLGCGFRVKLAHCQKTNRSSYLDQRTLIPGALATRLKRRGISYSSTCLERNESISKRRGRKHDSGAEPYDARV</sequence>
<accession>A0A078I6P1</accession>
<organism evidence="2 3">
    <name type="scientific">Brassica napus</name>
    <name type="common">Rape</name>
    <dbReference type="NCBI Taxonomy" id="3708"/>
    <lineage>
        <taxon>Eukaryota</taxon>
        <taxon>Viridiplantae</taxon>
        <taxon>Streptophyta</taxon>
        <taxon>Embryophyta</taxon>
        <taxon>Tracheophyta</taxon>
        <taxon>Spermatophyta</taxon>
        <taxon>Magnoliopsida</taxon>
        <taxon>eudicotyledons</taxon>
        <taxon>Gunneridae</taxon>
        <taxon>Pentapetalae</taxon>
        <taxon>rosids</taxon>
        <taxon>malvids</taxon>
        <taxon>Brassicales</taxon>
        <taxon>Brassicaceae</taxon>
        <taxon>Brassiceae</taxon>
        <taxon>Brassica</taxon>
    </lineage>
</organism>
<evidence type="ECO:0000256" key="1">
    <source>
        <dbReference type="SAM" id="MobiDB-lite"/>
    </source>
</evidence>
<keyword evidence="3" id="KW-1185">Reference proteome</keyword>
<proteinExistence type="predicted"/>
<name>A0A078I6P1_BRANA</name>
<evidence type="ECO:0000313" key="3">
    <source>
        <dbReference type="Proteomes" id="UP000028999"/>
    </source>
</evidence>
<feature type="compositionally biased region" description="Basic and acidic residues" evidence="1">
    <location>
        <begin position="115"/>
        <end position="126"/>
    </location>
</feature>
<gene>
    <name evidence="2" type="primary">BnaCnng12850D</name>
    <name evidence="2" type="ORF">GSBRNA2T00082216001</name>
</gene>
<protein>
    <submittedName>
        <fullName evidence="2">BnaCnng12850D protein</fullName>
    </submittedName>
</protein>
<dbReference type="Proteomes" id="UP000028999">
    <property type="component" value="Unassembled WGS sequence"/>
</dbReference>
<feature type="compositionally biased region" description="Basic and acidic residues" evidence="1">
    <location>
        <begin position="20"/>
        <end position="31"/>
    </location>
</feature>
<reference evidence="2 3" key="1">
    <citation type="journal article" date="2014" name="Science">
        <title>Plant genetics. Early allopolyploid evolution in the post-Neolithic Brassica napus oilseed genome.</title>
        <authorList>
            <person name="Chalhoub B."/>
            <person name="Denoeud F."/>
            <person name="Liu S."/>
            <person name="Parkin I.A."/>
            <person name="Tang H."/>
            <person name="Wang X."/>
            <person name="Chiquet J."/>
            <person name="Belcram H."/>
            <person name="Tong C."/>
            <person name="Samans B."/>
            <person name="Correa M."/>
            <person name="Da Silva C."/>
            <person name="Just J."/>
            <person name="Falentin C."/>
            <person name="Koh C.S."/>
            <person name="Le Clainche I."/>
            <person name="Bernard M."/>
            <person name="Bento P."/>
            <person name="Noel B."/>
            <person name="Labadie K."/>
            <person name="Alberti A."/>
            <person name="Charles M."/>
            <person name="Arnaud D."/>
            <person name="Guo H."/>
            <person name="Daviaud C."/>
            <person name="Alamery S."/>
            <person name="Jabbari K."/>
            <person name="Zhao M."/>
            <person name="Edger P.P."/>
            <person name="Chelaifa H."/>
            <person name="Tack D."/>
            <person name="Lassalle G."/>
            <person name="Mestiri I."/>
            <person name="Schnel N."/>
            <person name="Le Paslier M.C."/>
            <person name="Fan G."/>
            <person name="Renault V."/>
            <person name="Bayer P.E."/>
            <person name="Golicz A.A."/>
            <person name="Manoli S."/>
            <person name="Lee T.H."/>
            <person name="Thi V.H."/>
            <person name="Chalabi S."/>
            <person name="Hu Q."/>
            <person name="Fan C."/>
            <person name="Tollenaere R."/>
            <person name="Lu Y."/>
            <person name="Battail C."/>
            <person name="Shen J."/>
            <person name="Sidebottom C.H."/>
            <person name="Wang X."/>
            <person name="Canaguier A."/>
            <person name="Chauveau A."/>
            <person name="Berard A."/>
            <person name="Deniot G."/>
            <person name="Guan M."/>
            <person name="Liu Z."/>
            <person name="Sun F."/>
            <person name="Lim Y.P."/>
            <person name="Lyons E."/>
            <person name="Town C.D."/>
            <person name="Bancroft I."/>
            <person name="Wang X."/>
            <person name="Meng J."/>
            <person name="Ma J."/>
            <person name="Pires J.C."/>
            <person name="King G.J."/>
            <person name="Brunel D."/>
            <person name="Delourme R."/>
            <person name="Renard M."/>
            <person name="Aury J.M."/>
            <person name="Adams K.L."/>
            <person name="Batley J."/>
            <person name="Snowdon R.J."/>
            <person name="Tost J."/>
            <person name="Edwards D."/>
            <person name="Zhou Y."/>
            <person name="Hua W."/>
            <person name="Sharpe A.G."/>
            <person name="Paterson A.H."/>
            <person name="Guan C."/>
            <person name="Wincker P."/>
        </authorList>
    </citation>
    <scope>NUCLEOTIDE SEQUENCE [LARGE SCALE GENOMIC DNA]</scope>
    <source>
        <strain evidence="3">cv. Darmor-bzh</strain>
    </source>
</reference>
<feature type="region of interest" description="Disordered" evidence="1">
    <location>
        <begin position="103"/>
        <end position="126"/>
    </location>
</feature>
<dbReference type="Gramene" id="CDY45526">
    <property type="protein sequence ID" value="CDY45526"/>
    <property type="gene ID" value="GSBRNA2T00082216001"/>
</dbReference>
<dbReference type="AlphaFoldDB" id="A0A078I6P1"/>
<feature type="region of interest" description="Disordered" evidence="1">
    <location>
        <begin position="14"/>
        <end position="34"/>
    </location>
</feature>
<dbReference type="PaxDb" id="3708-A0A078I6P1"/>